<dbReference type="SMART" id="SM00810">
    <property type="entry name" value="Alpha-amyl_C2"/>
    <property type="match status" value="1"/>
</dbReference>
<gene>
    <name evidence="8" type="ORF">Fmac_005794</name>
</gene>
<evidence type="ECO:0000256" key="2">
    <source>
        <dbReference type="ARBA" id="ARBA00001913"/>
    </source>
</evidence>
<protein>
    <recommendedName>
        <fullName evidence="3">alpha-amylase</fullName>
        <ecNumber evidence="3">3.2.1.1</ecNumber>
    </recommendedName>
</protein>
<sequence length="62" mass="6990">MDYNDTNVGKVKICKAERDVYAAIIDEKVAMKIGHGHFEPSSGSQRWSSALEGRDYKIWEAS</sequence>
<dbReference type="Pfam" id="PF07821">
    <property type="entry name" value="Alpha-amyl_C2"/>
    <property type="match status" value="1"/>
</dbReference>
<evidence type="ECO:0000256" key="1">
    <source>
        <dbReference type="ARBA" id="ARBA00000548"/>
    </source>
</evidence>
<organism evidence="8 9">
    <name type="scientific">Flemingia macrophylla</name>
    <dbReference type="NCBI Taxonomy" id="520843"/>
    <lineage>
        <taxon>Eukaryota</taxon>
        <taxon>Viridiplantae</taxon>
        <taxon>Streptophyta</taxon>
        <taxon>Embryophyta</taxon>
        <taxon>Tracheophyta</taxon>
        <taxon>Spermatophyta</taxon>
        <taxon>Magnoliopsida</taxon>
        <taxon>eudicotyledons</taxon>
        <taxon>Gunneridae</taxon>
        <taxon>Pentapetalae</taxon>
        <taxon>rosids</taxon>
        <taxon>fabids</taxon>
        <taxon>Fabales</taxon>
        <taxon>Fabaceae</taxon>
        <taxon>Papilionoideae</taxon>
        <taxon>50 kb inversion clade</taxon>
        <taxon>NPAAA clade</taxon>
        <taxon>indigoferoid/millettioid clade</taxon>
        <taxon>Phaseoleae</taxon>
        <taxon>Flemingia</taxon>
    </lineage>
</organism>
<dbReference type="Proteomes" id="UP001603857">
    <property type="component" value="Unassembled WGS sequence"/>
</dbReference>
<feature type="domain" description="Alpha-amylase C-terminal beta-sheet" evidence="7">
    <location>
        <begin position="2"/>
        <end position="61"/>
    </location>
</feature>
<reference evidence="8 9" key="1">
    <citation type="submission" date="2024-08" db="EMBL/GenBank/DDBJ databases">
        <title>Insights into the chromosomal genome structure of Flemingia macrophylla.</title>
        <authorList>
            <person name="Ding Y."/>
            <person name="Zhao Y."/>
            <person name="Bi W."/>
            <person name="Wu M."/>
            <person name="Zhao G."/>
            <person name="Gong Y."/>
            <person name="Li W."/>
            <person name="Zhang P."/>
        </authorList>
    </citation>
    <scope>NUCLEOTIDE SEQUENCE [LARGE SCALE GENOMIC DNA]</scope>
    <source>
        <strain evidence="8">DYQJB</strain>
        <tissue evidence="8">Leaf</tissue>
    </source>
</reference>
<evidence type="ECO:0000256" key="5">
    <source>
        <dbReference type="ARBA" id="ARBA00023277"/>
    </source>
</evidence>
<evidence type="ECO:0000313" key="8">
    <source>
        <dbReference type="EMBL" id="KAL2344509.1"/>
    </source>
</evidence>
<evidence type="ECO:0000256" key="6">
    <source>
        <dbReference type="ARBA" id="ARBA00023295"/>
    </source>
</evidence>
<keyword evidence="5" id="KW-0119">Carbohydrate metabolism</keyword>
<evidence type="ECO:0000256" key="4">
    <source>
        <dbReference type="ARBA" id="ARBA00022801"/>
    </source>
</evidence>
<dbReference type="Gene3D" id="2.60.40.1180">
    <property type="entry name" value="Golgi alpha-mannosidase II"/>
    <property type="match status" value="1"/>
</dbReference>
<evidence type="ECO:0000256" key="3">
    <source>
        <dbReference type="ARBA" id="ARBA00012595"/>
    </source>
</evidence>
<comment type="cofactor">
    <cofactor evidence="2">
        <name>Ca(2+)</name>
        <dbReference type="ChEBI" id="CHEBI:29108"/>
    </cofactor>
</comment>
<comment type="catalytic activity">
    <reaction evidence="1">
        <text>Endohydrolysis of (1-&gt;4)-alpha-D-glucosidic linkages in polysaccharides containing three or more (1-&gt;4)-alpha-linked D-glucose units.</text>
        <dbReference type="EC" id="3.2.1.1"/>
    </reaction>
</comment>
<evidence type="ECO:0000259" key="7">
    <source>
        <dbReference type="SMART" id="SM00810"/>
    </source>
</evidence>
<accession>A0ABD1N8V2</accession>
<keyword evidence="9" id="KW-1185">Reference proteome</keyword>
<proteinExistence type="predicted"/>
<dbReference type="SUPFAM" id="SSF51011">
    <property type="entry name" value="Glycosyl hydrolase domain"/>
    <property type="match status" value="1"/>
</dbReference>
<dbReference type="GO" id="GO:0004556">
    <property type="term" value="F:alpha-amylase activity"/>
    <property type="evidence" value="ECO:0007669"/>
    <property type="project" value="UniProtKB-EC"/>
</dbReference>
<keyword evidence="4" id="KW-0378">Hydrolase</keyword>
<name>A0ABD1N8V2_9FABA</name>
<keyword evidence="6" id="KW-0326">Glycosidase</keyword>
<dbReference type="AlphaFoldDB" id="A0ABD1N8V2"/>
<evidence type="ECO:0000313" key="9">
    <source>
        <dbReference type="Proteomes" id="UP001603857"/>
    </source>
</evidence>
<dbReference type="InterPro" id="IPR013780">
    <property type="entry name" value="Glyco_hydro_b"/>
</dbReference>
<comment type="caution">
    <text evidence="8">The sequence shown here is derived from an EMBL/GenBank/DDBJ whole genome shotgun (WGS) entry which is preliminary data.</text>
</comment>
<dbReference type="InterPro" id="IPR012850">
    <property type="entry name" value="A-amylase_bs_C"/>
</dbReference>
<dbReference type="EMBL" id="JBGMDY010000002">
    <property type="protein sequence ID" value="KAL2344509.1"/>
    <property type="molecule type" value="Genomic_DNA"/>
</dbReference>
<dbReference type="EC" id="3.2.1.1" evidence="3"/>